<dbReference type="SUPFAM" id="SSF55785">
    <property type="entry name" value="PYP-like sensor domain (PAS domain)"/>
    <property type="match status" value="1"/>
</dbReference>
<comment type="caution">
    <text evidence="3">The sequence shown here is derived from an EMBL/GenBank/DDBJ whole genome shotgun (WGS) entry which is preliminary data.</text>
</comment>
<dbReference type="RefSeq" id="WP_012406668.1">
    <property type="nucleotide sequence ID" value="NZ_JAKUCO010000053.1"/>
</dbReference>
<dbReference type="PANTHER" id="PTHR44757:SF2">
    <property type="entry name" value="BIOFILM ARCHITECTURE MAINTENANCE PROTEIN MBAA"/>
    <property type="match status" value="1"/>
</dbReference>
<dbReference type="InterPro" id="IPR000014">
    <property type="entry name" value="PAS"/>
</dbReference>
<feature type="transmembrane region" description="Helical" evidence="1">
    <location>
        <begin position="43"/>
        <end position="61"/>
    </location>
</feature>
<dbReference type="Proteomes" id="UP001462961">
    <property type="component" value="Unassembled WGS sequence"/>
</dbReference>
<feature type="transmembrane region" description="Helical" evidence="1">
    <location>
        <begin position="67"/>
        <end position="84"/>
    </location>
</feature>
<dbReference type="Pfam" id="PF00990">
    <property type="entry name" value="GGDEF"/>
    <property type="match status" value="1"/>
</dbReference>
<dbReference type="SMART" id="SM00267">
    <property type="entry name" value="GGDEF"/>
    <property type="match status" value="1"/>
</dbReference>
<dbReference type="PROSITE" id="PS50887">
    <property type="entry name" value="GGDEF"/>
    <property type="match status" value="1"/>
</dbReference>
<dbReference type="Gene3D" id="3.30.70.270">
    <property type="match status" value="1"/>
</dbReference>
<dbReference type="Gene3D" id="3.30.450.20">
    <property type="entry name" value="PAS domain"/>
    <property type="match status" value="1"/>
</dbReference>
<sequence length="531" mass="56734">MPDRRPLLFLEPILATPAIEKNGVTVAIRSSLLSSLFSDQRSLFLSSVASGFVALVALVSLRQLWPALWLLTGMSVVSARLFIAHSYIAASRSSAIHPLRPARRYALLALASSTVLGTGSMACMMSGDAALSALAIMVTAGTLGGVASRNAGVPRLAIAQVGLGAAPIGLGALLAPIHAYWVLVPPLFAYVVAMASIVRRHYSGLVALMTAEQTNAELAARFDAALTHMPHGLCTVDESGKVVIANRRTAELFGATVEMLRLNVPLPEFIGHVSLEKFGETLRKQLVERCTTWLSAGRGPLELELNDGRQLEMTQNPVPDGSAVIIIEDVTERREAEAQMRHWARHDPLTGLPNRRHLGEHLESRLVGAESETNHEPVLALMFLDLDDFKKVNDGLGHHAGDLVLKTVADRLGKTLRQGELVARVGGDELAIVVERATSAACAALAQRIIERLSEPYRLPAGTTATIGASIGIAFSINGESIDLLTERADAALYEAKKVGKGTFRFAATEAAEVDTAITRDDDTNANCCSS</sequence>
<evidence type="ECO:0000313" key="3">
    <source>
        <dbReference type="EMBL" id="MEO1758729.1"/>
    </source>
</evidence>
<keyword evidence="1" id="KW-1133">Transmembrane helix</keyword>
<dbReference type="NCBIfam" id="TIGR00254">
    <property type="entry name" value="GGDEF"/>
    <property type="match status" value="1"/>
</dbReference>
<proteinExistence type="predicted"/>
<keyword evidence="3" id="KW-0548">Nucleotidyltransferase</keyword>
<keyword evidence="4" id="KW-1185">Reference proteome</keyword>
<evidence type="ECO:0000313" key="4">
    <source>
        <dbReference type="Proteomes" id="UP001462961"/>
    </source>
</evidence>
<dbReference type="InterPro" id="IPR000160">
    <property type="entry name" value="GGDEF_dom"/>
</dbReference>
<protein>
    <submittedName>
        <fullName evidence="3">Diguanylate cyclase</fullName>
        <ecNumber evidence="3">2.7.7.65</ecNumber>
    </submittedName>
</protein>
<keyword evidence="3" id="KW-0808">Transferase</keyword>
<dbReference type="SUPFAM" id="SSF55073">
    <property type="entry name" value="Nucleotide cyclase"/>
    <property type="match status" value="1"/>
</dbReference>
<dbReference type="EC" id="2.7.7.65" evidence="3"/>
<dbReference type="Pfam" id="PF12860">
    <property type="entry name" value="PAS_7"/>
    <property type="match status" value="1"/>
</dbReference>
<dbReference type="PANTHER" id="PTHR44757">
    <property type="entry name" value="DIGUANYLATE CYCLASE DGCP"/>
    <property type="match status" value="1"/>
</dbReference>
<feature type="transmembrane region" description="Helical" evidence="1">
    <location>
        <begin position="105"/>
        <end position="123"/>
    </location>
</feature>
<keyword evidence="1" id="KW-0812">Transmembrane</keyword>
<evidence type="ECO:0000256" key="1">
    <source>
        <dbReference type="SAM" id="Phobius"/>
    </source>
</evidence>
<dbReference type="GO" id="GO:0052621">
    <property type="term" value="F:diguanylate cyclase activity"/>
    <property type="evidence" value="ECO:0007669"/>
    <property type="project" value="UniProtKB-EC"/>
</dbReference>
<dbReference type="InterPro" id="IPR029787">
    <property type="entry name" value="Nucleotide_cyclase"/>
</dbReference>
<dbReference type="CDD" id="cd00130">
    <property type="entry name" value="PAS"/>
    <property type="match status" value="1"/>
</dbReference>
<dbReference type="EMBL" id="JAYLVJ010000060">
    <property type="protein sequence ID" value="MEO1758729.1"/>
    <property type="molecule type" value="Genomic_DNA"/>
</dbReference>
<dbReference type="NCBIfam" id="TIGR00229">
    <property type="entry name" value="sensory_box"/>
    <property type="match status" value="1"/>
</dbReference>
<feature type="transmembrane region" description="Helical" evidence="1">
    <location>
        <begin position="129"/>
        <end position="147"/>
    </location>
</feature>
<feature type="domain" description="GGDEF" evidence="2">
    <location>
        <begin position="377"/>
        <end position="509"/>
    </location>
</feature>
<name>A0ABV0E5N3_9BURK</name>
<dbReference type="InterPro" id="IPR035965">
    <property type="entry name" value="PAS-like_dom_sf"/>
</dbReference>
<dbReference type="InterPro" id="IPR043128">
    <property type="entry name" value="Rev_trsase/Diguanyl_cyclase"/>
</dbReference>
<evidence type="ECO:0000259" key="2">
    <source>
        <dbReference type="PROSITE" id="PS50887"/>
    </source>
</evidence>
<dbReference type="CDD" id="cd01949">
    <property type="entry name" value="GGDEF"/>
    <property type="match status" value="1"/>
</dbReference>
<gene>
    <name evidence="3" type="ORF">VOI32_32980</name>
</gene>
<dbReference type="InterPro" id="IPR052155">
    <property type="entry name" value="Biofilm_reg_signaling"/>
</dbReference>
<organism evidence="3 4">
    <name type="scientific">Paraburkholderia caribensis</name>
    <dbReference type="NCBI Taxonomy" id="75105"/>
    <lineage>
        <taxon>Bacteria</taxon>
        <taxon>Pseudomonadati</taxon>
        <taxon>Pseudomonadota</taxon>
        <taxon>Betaproteobacteria</taxon>
        <taxon>Burkholderiales</taxon>
        <taxon>Burkholderiaceae</taxon>
        <taxon>Paraburkholderia</taxon>
    </lineage>
</organism>
<reference evidence="3 4" key="1">
    <citation type="submission" date="2024-01" db="EMBL/GenBank/DDBJ databases">
        <title>The diversity of rhizobia nodulating Mimosa spp. in eleven states of Brazil covering several biomes is determined by host plant, location, and edaphic factors.</title>
        <authorList>
            <person name="Rouws L."/>
            <person name="Barauna A."/>
            <person name="Beukes C."/>
            <person name="De Faria S.M."/>
            <person name="Gross E."/>
            <person name="Dos Reis Junior F.B."/>
            <person name="Simon M."/>
            <person name="Maluk M."/>
            <person name="Odee D.W."/>
            <person name="Kenicer G."/>
            <person name="Young J.P.W."/>
            <person name="Reis V.M."/>
            <person name="Zilli J."/>
            <person name="James E.K."/>
        </authorList>
    </citation>
    <scope>NUCLEOTIDE SEQUENCE [LARGE SCALE GENOMIC DNA]</scope>
    <source>
        <strain evidence="3 4">JHI1651</strain>
    </source>
</reference>
<accession>A0ABV0E5N3</accession>
<keyword evidence="1" id="KW-0472">Membrane</keyword>
<dbReference type="SMART" id="SM00091">
    <property type="entry name" value="PAS"/>
    <property type="match status" value="1"/>
</dbReference>
<feature type="transmembrane region" description="Helical" evidence="1">
    <location>
        <begin position="156"/>
        <end position="174"/>
    </location>
</feature>